<dbReference type="Proteomes" id="UP000481360">
    <property type="component" value="Unassembled WGS sequence"/>
</dbReference>
<evidence type="ECO:0000256" key="1">
    <source>
        <dbReference type="SAM" id="MobiDB-lite"/>
    </source>
</evidence>
<proteinExistence type="predicted"/>
<evidence type="ECO:0008006" key="4">
    <source>
        <dbReference type="Google" id="ProtNLM"/>
    </source>
</evidence>
<accession>A0A7C9VK71</accession>
<evidence type="ECO:0000313" key="2">
    <source>
        <dbReference type="EMBL" id="NGY57954.1"/>
    </source>
</evidence>
<dbReference type="RefSeq" id="WP_166043686.1">
    <property type="nucleotide sequence ID" value="NZ_JAAMPJ010000001.1"/>
</dbReference>
<name>A0A7C9VK71_9PSEU</name>
<organism evidence="2 3">
    <name type="scientific">Lentzea alba</name>
    <dbReference type="NCBI Taxonomy" id="2714351"/>
    <lineage>
        <taxon>Bacteria</taxon>
        <taxon>Bacillati</taxon>
        <taxon>Actinomycetota</taxon>
        <taxon>Actinomycetes</taxon>
        <taxon>Pseudonocardiales</taxon>
        <taxon>Pseudonocardiaceae</taxon>
        <taxon>Lentzea</taxon>
    </lineage>
</organism>
<comment type="caution">
    <text evidence="2">The sequence shown here is derived from an EMBL/GenBank/DDBJ whole genome shotgun (WGS) entry which is preliminary data.</text>
</comment>
<dbReference type="EMBL" id="JAAMPJ010000001">
    <property type="protein sequence ID" value="NGY57954.1"/>
    <property type="molecule type" value="Genomic_DNA"/>
</dbReference>
<protein>
    <recommendedName>
        <fullName evidence="4">FXSXX-COOH protein</fullName>
    </recommendedName>
</protein>
<gene>
    <name evidence="2" type="ORF">G7043_03290</name>
</gene>
<feature type="compositionally biased region" description="Polar residues" evidence="1">
    <location>
        <begin position="44"/>
        <end position="54"/>
    </location>
</feature>
<keyword evidence="3" id="KW-1185">Reference proteome</keyword>
<evidence type="ECO:0000313" key="3">
    <source>
        <dbReference type="Proteomes" id="UP000481360"/>
    </source>
</evidence>
<feature type="region of interest" description="Disordered" evidence="1">
    <location>
        <begin position="35"/>
        <end position="54"/>
    </location>
</feature>
<reference evidence="2 3" key="1">
    <citation type="submission" date="2020-03" db="EMBL/GenBank/DDBJ databases">
        <title>Isolation and identification of active actinomycetes.</title>
        <authorList>
            <person name="Sun X."/>
        </authorList>
    </citation>
    <scope>NUCLEOTIDE SEQUENCE [LARGE SCALE GENOMIC DNA]</scope>
    <source>
        <strain evidence="2 3">NEAU-D13</strain>
    </source>
</reference>
<dbReference type="AlphaFoldDB" id="A0A7C9VK71"/>
<sequence length="54" mass="5874">MDEFAKRIDAGLVDLTDIPFDALDSVDGPELTSSETRFLRQIDHPSSSIGGHNS</sequence>